<reference evidence="8" key="1">
    <citation type="submission" date="2015-10" db="EMBL/GenBank/DDBJ databases">
        <title>Daphnia magna gene sets from two clonal populations assembled and annotated with EvidentialGene.</title>
        <authorList>
            <person name="Gilbert D."/>
            <person name="Podicheti R."/>
            <person name="Orsini L."/>
            <person name="Colbourne J."/>
            <person name="Pfrender M."/>
        </authorList>
    </citation>
    <scope>NUCLEOTIDE SEQUENCE</scope>
</reference>
<organism evidence="8">
    <name type="scientific">Daphnia magna</name>
    <dbReference type="NCBI Taxonomy" id="35525"/>
    <lineage>
        <taxon>Eukaryota</taxon>
        <taxon>Metazoa</taxon>
        <taxon>Ecdysozoa</taxon>
        <taxon>Arthropoda</taxon>
        <taxon>Crustacea</taxon>
        <taxon>Branchiopoda</taxon>
        <taxon>Diplostraca</taxon>
        <taxon>Cladocera</taxon>
        <taxon>Anomopoda</taxon>
        <taxon>Daphniidae</taxon>
        <taxon>Daphnia</taxon>
    </lineage>
</organism>
<dbReference type="OrthoDB" id="640249at2759"/>
<evidence type="ECO:0000256" key="1">
    <source>
        <dbReference type="ARBA" id="ARBA00008455"/>
    </source>
</evidence>
<dbReference type="PROSITE" id="PS00639">
    <property type="entry name" value="THIOL_PROTEASE_HIS"/>
    <property type="match status" value="1"/>
</dbReference>
<dbReference type="InterPro" id="IPR000169">
    <property type="entry name" value="Pept_cys_AS"/>
</dbReference>
<dbReference type="Gene3D" id="3.90.70.10">
    <property type="entry name" value="Cysteine proteinases"/>
    <property type="match status" value="1"/>
</dbReference>
<dbReference type="PROSITE" id="PS00640">
    <property type="entry name" value="THIOL_PROTEASE_ASN"/>
    <property type="match status" value="1"/>
</dbReference>
<dbReference type="InterPro" id="IPR038765">
    <property type="entry name" value="Papain-like_cys_pep_sf"/>
</dbReference>
<reference evidence="8" key="2">
    <citation type="submission" date="2015-10" db="EMBL/GenBank/DDBJ databases">
        <authorList>
            <person name="Gilbert D.G."/>
        </authorList>
    </citation>
    <scope>NUCLEOTIDE SEQUENCE</scope>
</reference>
<proteinExistence type="inferred from homology"/>
<keyword evidence="2" id="KW-0645">Protease</keyword>
<dbReference type="InterPro" id="IPR012599">
    <property type="entry name" value="Propeptide_C1A"/>
</dbReference>
<evidence type="ECO:0000256" key="4">
    <source>
        <dbReference type="ARBA" id="ARBA00022801"/>
    </source>
</evidence>
<dbReference type="Pfam" id="PF00112">
    <property type="entry name" value="Peptidase_C1"/>
    <property type="match status" value="1"/>
</dbReference>
<dbReference type="InterPro" id="IPR013128">
    <property type="entry name" value="Peptidase_C1A"/>
</dbReference>
<name>A0A0P5GMB8_9CRUS</name>
<dbReference type="Pfam" id="PF08127">
    <property type="entry name" value="Propeptide_C1"/>
    <property type="match status" value="1"/>
</dbReference>
<dbReference type="InterPro" id="IPR000668">
    <property type="entry name" value="Peptidase_C1A_C"/>
</dbReference>
<dbReference type="FunFam" id="3.90.70.10:FF:000031">
    <property type="entry name" value="Cathepsin B"/>
    <property type="match status" value="1"/>
</dbReference>
<evidence type="ECO:0000313" key="8">
    <source>
        <dbReference type="EMBL" id="JAJ01652.1"/>
    </source>
</evidence>
<keyword evidence="6" id="KW-0865">Zymogen</keyword>
<dbReference type="SUPFAM" id="SSF54001">
    <property type="entry name" value="Cysteine proteinases"/>
    <property type="match status" value="1"/>
</dbReference>
<evidence type="ECO:0000256" key="6">
    <source>
        <dbReference type="ARBA" id="ARBA00023145"/>
    </source>
</evidence>
<dbReference type="EMBL" id="GDIP01221750">
    <property type="protein sequence ID" value="JAJ01652.1"/>
    <property type="molecule type" value="Transcribed_RNA"/>
</dbReference>
<dbReference type="InterPro" id="IPR025660">
    <property type="entry name" value="Pept_his_AS"/>
</dbReference>
<evidence type="ECO:0000256" key="7">
    <source>
        <dbReference type="ARBA" id="ARBA00023157"/>
    </source>
</evidence>
<evidence type="ECO:0000256" key="3">
    <source>
        <dbReference type="ARBA" id="ARBA00022729"/>
    </source>
</evidence>
<keyword evidence="7" id="KW-1015">Disulfide bond</keyword>
<keyword evidence="5" id="KW-0788">Thiol protease</keyword>
<dbReference type="PRINTS" id="PR00705">
    <property type="entry name" value="PAPAIN"/>
</dbReference>
<sequence>MTMASIIQNRIFIVEISTMKILFCIMLAIVMVTSHAKKMKSNKYFNPLSDEFISHINSMKSTWKAGRNFDKSFPLGALTQMMGVHPDSNLYMPPVKNVSQLYSNQAIPDSFDAREQWPNCPTIQEIRDQGSCGSCWAFGAVEAMSDRICIHSKGKVNAHISAENLVSCCYTCGFGCNGGFPGAAWSHWVKKGIVTGGNYNSSQGCQPYIIPACEHHTTGDRPPCTEGGGTPKCLKTCVEGYTVDYSQDLHYGASSYSVHKRVEDIQLEIMNNGPVEGALTVYEDFPIYKSGVYQHLHGKALGGHAIRILGWGVEEGTPYWLIANSWNSDWGDNGYIKILRGKDHCGIESQITAGLPKL</sequence>
<keyword evidence="3" id="KW-0732">Signal</keyword>
<accession>A0A0P5GMB8</accession>
<evidence type="ECO:0000256" key="2">
    <source>
        <dbReference type="ARBA" id="ARBA00022670"/>
    </source>
</evidence>
<evidence type="ECO:0000256" key="5">
    <source>
        <dbReference type="ARBA" id="ARBA00022807"/>
    </source>
</evidence>
<comment type="similarity">
    <text evidence="1">Belongs to the peptidase C1 family.</text>
</comment>
<keyword evidence="4" id="KW-0378">Hydrolase</keyword>
<dbReference type="CDD" id="cd02620">
    <property type="entry name" value="Peptidase_C1A_CathepsinB"/>
    <property type="match status" value="1"/>
</dbReference>
<dbReference type="SMART" id="SM00645">
    <property type="entry name" value="Pept_C1"/>
    <property type="match status" value="1"/>
</dbReference>
<dbReference type="PANTHER" id="PTHR12411">
    <property type="entry name" value="CYSTEINE PROTEASE FAMILY C1-RELATED"/>
    <property type="match status" value="1"/>
</dbReference>
<dbReference type="GO" id="GO:0006508">
    <property type="term" value="P:proteolysis"/>
    <property type="evidence" value="ECO:0007669"/>
    <property type="project" value="UniProtKB-KW"/>
</dbReference>
<protein>
    <submittedName>
        <fullName evidence="8">Cathepsin B</fullName>
    </submittedName>
</protein>
<dbReference type="PROSITE" id="PS00139">
    <property type="entry name" value="THIOL_PROTEASE_CYS"/>
    <property type="match status" value="1"/>
</dbReference>
<dbReference type="AlphaFoldDB" id="A0A0P5GMB8"/>
<dbReference type="GO" id="GO:0004197">
    <property type="term" value="F:cysteine-type endopeptidase activity"/>
    <property type="evidence" value="ECO:0007669"/>
    <property type="project" value="InterPro"/>
</dbReference>
<dbReference type="InterPro" id="IPR025661">
    <property type="entry name" value="Pept_asp_AS"/>
</dbReference>